<reference evidence="1 2" key="1">
    <citation type="submission" date="2024-05" db="EMBL/GenBank/DDBJ databases">
        <title>Genome sequencing and assembly of Indian major carp, Cirrhinus mrigala (Hamilton, 1822).</title>
        <authorList>
            <person name="Mohindra V."/>
            <person name="Chowdhury L.M."/>
            <person name="Lal K."/>
            <person name="Jena J.K."/>
        </authorList>
    </citation>
    <scope>NUCLEOTIDE SEQUENCE [LARGE SCALE GENOMIC DNA]</scope>
    <source>
        <strain evidence="1">CM1030</strain>
        <tissue evidence="1">Blood</tissue>
    </source>
</reference>
<gene>
    <name evidence="1" type="ORF">M9458_020145</name>
</gene>
<organism evidence="1 2">
    <name type="scientific">Cirrhinus mrigala</name>
    <name type="common">Mrigala</name>
    <dbReference type="NCBI Taxonomy" id="683832"/>
    <lineage>
        <taxon>Eukaryota</taxon>
        <taxon>Metazoa</taxon>
        <taxon>Chordata</taxon>
        <taxon>Craniata</taxon>
        <taxon>Vertebrata</taxon>
        <taxon>Euteleostomi</taxon>
        <taxon>Actinopterygii</taxon>
        <taxon>Neopterygii</taxon>
        <taxon>Teleostei</taxon>
        <taxon>Ostariophysi</taxon>
        <taxon>Cypriniformes</taxon>
        <taxon>Cyprinidae</taxon>
        <taxon>Labeoninae</taxon>
        <taxon>Labeonini</taxon>
        <taxon>Cirrhinus</taxon>
    </lineage>
</organism>
<accession>A0ABD0QE34</accession>
<evidence type="ECO:0000313" key="1">
    <source>
        <dbReference type="EMBL" id="KAL0184449.1"/>
    </source>
</evidence>
<sequence>IPMLGNSDKHSQRLFQMFVEKPGDHRLLPRHKRNVFLSSGVRFCSQETMQQAVTNHLKYYKLR</sequence>
<name>A0ABD0QE34_CIRMR</name>
<dbReference type="Proteomes" id="UP001529510">
    <property type="component" value="Unassembled WGS sequence"/>
</dbReference>
<dbReference type="AlphaFoldDB" id="A0ABD0QE34"/>
<comment type="caution">
    <text evidence="1">The sequence shown here is derived from an EMBL/GenBank/DDBJ whole genome shotgun (WGS) entry which is preliminary data.</text>
</comment>
<dbReference type="InterPro" id="IPR039861">
    <property type="entry name" value="IMPG"/>
</dbReference>
<dbReference type="PANTHER" id="PTHR12199">
    <property type="entry name" value="INTERPHOTORECEPTOR MATRIX PROTEOGLYCAN"/>
    <property type="match status" value="1"/>
</dbReference>
<feature type="non-terminal residue" evidence="1">
    <location>
        <position position="1"/>
    </location>
</feature>
<keyword evidence="2" id="KW-1185">Reference proteome</keyword>
<feature type="non-terminal residue" evidence="1">
    <location>
        <position position="63"/>
    </location>
</feature>
<protein>
    <submittedName>
        <fullName evidence="1">Uncharacterized protein</fullName>
    </submittedName>
</protein>
<dbReference type="PANTHER" id="PTHR12199:SF4">
    <property type="entry name" value="INTERPHOTORECEPTOR MATRIX PROTEOGLYCAN 2"/>
    <property type="match status" value="1"/>
</dbReference>
<evidence type="ECO:0000313" key="2">
    <source>
        <dbReference type="Proteomes" id="UP001529510"/>
    </source>
</evidence>
<proteinExistence type="predicted"/>
<dbReference type="EMBL" id="JAMKFB020000009">
    <property type="protein sequence ID" value="KAL0184449.1"/>
    <property type="molecule type" value="Genomic_DNA"/>
</dbReference>